<evidence type="ECO:0000313" key="1">
    <source>
        <dbReference type="EMBL" id="CAH1969781.1"/>
    </source>
</evidence>
<dbReference type="AlphaFoldDB" id="A0A9P0KC81"/>
<organism evidence="1 2">
    <name type="scientific">Acanthoscelides obtectus</name>
    <name type="common">Bean weevil</name>
    <name type="synonym">Bruchus obtectus</name>
    <dbReference type="NCBI Taxonomy" id="200917"/>
    <lineage>
        <taxon>Eukaryota</taxon>
        <taxon>Metazoa</taxon>
        <taxon>Ecdysozoa</taxon>
        <taxon>Arthropoda</taxon>
        <taxon>Hexapoda</taxon>
        <taxon>Insecta</taxon>
        <taxon>Pterygota</taxon>
        <taxon>Neoptera</taxon>
        <taxon>Endopterygota</taxon>
        <taxon>Coleoptera</taxon>
        <taxon>Polyphaga</taxon>
        <taxon>Cucujiformia</taxon>
        <taxon>Chrysomeloidea</taxon>
        <taxon>Chrysomelidae</taxon>
        <taxon>Bruchinae</taxon>
        <taxon>Bruchini</taxon>
        <taxon>Acanthoscelides</taxon>
    </lineage>
</organism>
<keyword evidence="2" id="KW-1185">Reference proteome</keyword>
<accession>A0A9P0KC81</accession>
<proteinExistence type="predicted"/>
<sequence>MNNSDLLSVILLEEEEEDEWLQLKLLEKQRCEKHDIFQKRTEEGFFSLLINGHLKEDEKKFREFFRLNPEQFDFVVTHTRGYRKAWNELCKVSNNSRGKAGANFKFVFRQYYPTQSQPDEKIHSVVHLVDIDLYPKNVNLIYRQVYGNWGVFQIS</sequence>
<dbReference type="EMBL" id="CAKOFQ010006766">
    <property type="protein sequence ID" value="CAH1969781.1"/>
    <property type="molecule type" value="Genomic_DNA"/>
</dbReference>
<protein>
    <submittedName>
        <fullName evidence="1">Uncharacterized protein</fullName>
    </submittedName>
</protein>
<gene>
    <name evidence="1" type="ORF">ACAOBT_LOCUS8551</name>
</gene>
<dbReference type="Proteomes" id="UP001152888">
    <property type="component" value="Unassembled WGS sequence"/>
</dbReference>
<name>A0A9P0KC81_ACAOB</name>
<reference evidence="1" key="1">
    <citation type="submission" date="2022-03" db="EMBL/GenBank/DDBJ databases">
        <authorList>
            <person name="Sayadi A."/>
        </authorList>
    </citation>
    <scope>NUCLEOTIDE SEQUENCE</scope>
</reference>
<comment type="caution">
    <text evidence="1">The sequence shown here is derived from an EMBL/GenBank/DDBJ whole genome shotgun (WGS) entry which is preliminary data.</text>
</comment>
<dbReference type="OrthoDB" id="7491941at2759"/>
<evidence type="ECO:0000313" key="2">
    <source>
        <dbReference type="Proteomes" id="UP001152888"/>
    </source>
</evidence>